<evidence type="ECO:0000313" key="3">
    <source>
        <dbReference type="Proteomes" id="UP000464524"/>
    </source>
</evidence>
<dbReference type="Proteomes" id="UP000464524">
    <property type="component" value="Chromosome"/>
</dbReference>
<dbReference type="RefSeq" id="WP_160177865.1">
    <property type="nucleotide sequence ID" value="NZ_CP047656.1"/>
</dbReference>
<dbReference type="EMBL" id="CP047656">
    <property type="protein sequence ID" value="QHJ09923.1"/>
    <property type="molecule type" value="Genomic_DNA"/>
</dbReference>
<dbReference type="PANTHER" id="PTHR30024">
    <property type="entry name" value="ALIPHATIC SULFONATES-BINDING PROTEIN-RELATED"/>
    <property type="match status" value="1"/>
</dbReference>
<dbReference type="OrthoDB" id="5621714at2"/>
<name>A0A857JD21_9ALTE</name>
<proteinExistence type="predicted"/>
<feature type="domain" description="SsuA/THI5-like" evidence="1">
    <location>
        <begin position="62"/>
        <end position="255"/>
    </location>
</feature>
<protein>
    <recommendedName>
        <fullName evidence="1">SsuA/THI5-like domain-containing protein</fullName>
    </recommendedName>
</protein>
<dbReference type="KEGG" id="pmes:FX988_00131"/>
<keyword evidence="3" id="KW-1185">Reference proteome</keyword>
<sequence length="346" mass="38908">MFKGAEIRRLLIFSVVVIVMAMSMKTFAQKTPNVRLGVLKYGTVNWEVDVIKHHKLDKKYGFTLDVLSLGSKNASAVALQSNAVDIILTDWLWVNRQRANDKDITLFPTSIATGGLYVPKDSPAKDVRDLANKKVGIAGGEVDKNWLLLQAYAQAQYGFDIKNKTAPSFMSPVLLNVLMLRGELDAGINFWHYGARLKAKGYRLLVTVPEILHALHIENDVPLLGWAFKKPWADQHAKSIKGFLRASLAAKQILYSSDDEWARIRHLTKAENDEVFTGLQTEYRRGLLHRFGPEELMATKDIFTVLAEQGGHNLVGNATSLDEHTFYAFDQRLLTWNPVVEDESAQ</sequence>
<dbReference type="InterPro" id="IPR015168">
    <property type="entry name" value="SsuA/THI5"/>
</dbReference>
<dbReference type="Pfam" id="PF09084">
    <property type="entry name" value="NMT1"/>
    <property type="match status" value="1"/>
</dbReference>
<organism evidence="2 3">
    <name type="scientific">Paraglaciecola mesophila</name>
    <dbReference type="NCBI Taxonomy" id="197222"/>
    <lineage>
        <taxon>Bacteria</taxon>
        <taxon>Pseudomonadati</taxon>
        <taxon>Pseudomonadota</taxon>
        <taxon>Gammaproteobacteria</taxon>
        <taxon>Alteromonadales</taxon>
        <taxon>Alteromonadaceae</taxon>
        <taxon>Paraglaciecola</taxon>
    </lineage>
</organism>
<dbReference type="PANTHER" id="PTHR30024:SF48">
    <property type="entry name" value="ABC TRANSPORTER SUBSTRATE-BINDING PROTEIN"/>
    <property type="match status" value="1"/>
</dbReference>
<reference evidence="2 3" key="1">
    <citation type="submission" date="2019-12" db="EMBL/GenBank/DDBJ databases">
        <title>Genome sequencing and assembly of endphytes of Porphyra tenera.</title>
        <authorList>
            <person name="Park J.M."/>
            <person name="Shin R."/>
            <person name="Jo S.H."/>
        </authorList>
    </citation>
    <scope>NUCLEOTIDE SEQUENCE [LARGE SCALE GENOMIC DNA]</scope>
    <source>
        <strain evidence="2 3">GPM4</strain>
    </source>
</reference>
<accession>A0A857JD21</accession>
<evidence type="ECO:0000259" key="1">
    <source>
        <dbReference type="Pfam" id="PF09084"/>
    </source>
</evidence>
<evidence type="ECO:0000313" key="2">
    <source>
        <dbReference type="EMBL" id="QHJ09923.1"/>
    </source>
</evidence>
<dbReference type="AlphaFoldDB" id="A0A857JD21"/>
<gene>
    <name evidence="2" type="ORF">FX988_00131</name>
</gene>
<dbReference type="SUPFAM" id="SSF53850">
    <property type="entry name" value="Periplasmic binding protein-like II"/>
    <property type="match status" value="1"/>
</dbReference>
<dbReference type="Gene3D" id="3.40.190.10">
    <property type="entry name" value="Periplasmic binding protein-like II"/>
    <property type="match status" value="2"/>
</dbReference>